<proteinExistence type="predicted"/>
<dbReference type="PRINTS" id="PR00038">
    <property type="entry name" value="HTHLUXR"/>
</dbReference>
<keyword evidence="6" id="KW-1185">Reference proteome</keyword>
<dbReference type="InterPro" id="IPR036388">
    <property type="entry name" value="WH-like_DNA-bd_sf"/>
</dbReference>
<dbReference type="Pfam" id="PF00196">
    <property type="entry name" value="GerE"/>
    <property type="match status" value="1"/>
</dbReference>
<dbReference type="PANTHER" id="PTHR44688:SF16">
    <property type="entry name" value="DNA-BINDING TRANSCRIPTIONAL ACTIVATOR DEVR_DOSR"/>
    <property type="match status" value="1"/>
</dbReference>
<comment type="caution">
    <text evidence="5">The sequence shown here is derived from an EMBL/GenBank/DDBJ whole genome shotgun (WGS) entry which is preliminary data.</text>
</comment>
<dbReference type="PROSITE" id="PS50043">
    <property type="entry name" value="HTH_LUXR_2"/>
    <property type="match status" value="1"/>
</dbReference>
<dbReference type="SMART" id="SM00421">
    <property type="entry name" value="HTH_LUXR"/>
    <property type="match status" value="1"/>
</dbReference>
<dbReference type="EMBL" id="BAABHK010000040">
    <property type="protein sequence ID" value="GAA4640813.1"/>
    <property type="molecule type" value="Genomic_DNA"/>
</dbReference>
<name>A0ABP8UUX1_9ACTN</name>
<dbReference type="InterPro" id="IPR000792">
    <property type="entry name" value="Tscrpt_reg_LuxR_C"/>
</dbReference>
<sequence length="70" mass="7657">MTAREREVLRLIARGLTNFDIAEELGLGVAMVKTHVRRLLDKLDAHDRAQLVIVAYETGLVSAAGRMGPA</sequence>
<evidence type="ECO:0000313" key="6">
    <source>
        <dbReference type="Proteomes" id="UP001501442"/>
    </source>
</evidence>
<dbReference type="CDD" id="cd06170">
    <property type="entry name" value="LuxR_C_like"/>
    <property type="match status" value="1"/>
</dbReference>
<keyword evidence="3" id="KW-0804">Transcription</keyword>
<dbReference type="InterPro" id="IPR016032">
    <property type="entry name" value="Sig_transdc_resp-reg_C-effctor"/>
</dbReference>
<evidence type="ECO:0000313" key="5">
    <source>
        <dbReference type="EMBL" id="GAA4640813.1"/>
    </source>
</evidence>
<dbReference type="Gene3D" id="1.10.10.10">
    <property type="entry name" value="Winged helix-like DNA-binding domain superfamily/Winged helix DNA-binding domain"/>
    <property type="match status" value="1"/>
</dbReference>
<evidence type="ECO:0000256" key="2">
    <source>
        <dbReference type="ARBA" id="ARBA00023125"/>
    </source>
</evidence>
<protein>
    <recommendedName>
        <fullName evidence="4">HTH luxR-type domain-containing protein</fullName>
    </recommendedName>
</protein>
<evidence type="ECO:0000259" key="4">
    <source>
        <dbReference type="PROSITE" id="PS50043"/>
    </source>
</evidence>
<dbReference type="SUPFAM" id="SSF46894">
    <property type="entry name" value="C-terminal effector domain of the bipartite response regulators"/>
    <property type="match status" value="1"/>
</dbReference>
<evidence type="ECO:0000256" key="3">
    <source>
        <dbReference type="ARBA" id="ARBA00023163"/>
    </source>
</evidence>
<reference evidence="6" key="1">
    <citation type="journal article" date="2019" name="Int. J. Syst. Evol. Microbiol.">
        <title>The Global Catalogue of Microorganisms (GCM) 10K type strain sequencing project: providing services to taxonomists for standard genome sequencing and annotation.</title>
        <authorList>
            <consortium name="The Broad Institute Genomics Platform"/>
            <consortium name="The Broad Institute Genome Sequencing Center for Infectious Disease"/>
            <person name="Wu L."/>
            <person name="Ma J."/>
        </authorList>
    </citation>
    <scope>NUCLEOTIDE SEQUENCE [LARGE SCALE GENOMIC DNA]</scope>
    <source>
        <strain evidence="6">JCM 17939</strain>
    </source>
</reference>
<dbReference type="PANTHER" id="PTHR44688">
    <property type="entry name" value="DNA-BINDING TRANSCRIPTIONAL ACTIVATOR DEVR_DOSR"/>
    <property type="match status" value="1"/>
</dbReference>
<evidence type="ECO:0000256" key="1">
    <source>
        <dbReference type="ARBA" id="ARBA00023015"/>
    </source>
</evidence>
<keyword evidence="1" id="KW-0805">Transcription regulation</keyword>
<keyword evidence="2" id="KW-0238">DNA-binding</keyword>
<gene>
    <name evidence="5" type="ORF">GCM10023196_107670</name>
</gene>
<feature type="domain" description="HTH luxR-type" evidence="4">
    <location>
        <begin position="1"/>
        <end position="59"/>
    </location>
</feature>
<organism evidence="5 6">
    <name type="scientific">Actinoallomurus vinaceus</name>
    <dbReference type="NCBI Taxonomy" id="1080074"/>
    <lineage>
        <taxon>Bacteria</taxon>
        <taxon>Bacillati</taxon>
        <taxon>Actinomycetota</taxon>
        <taxon>Actinomycetes</taxon>
        <taxon>Streptosporangiales</taxon>
        <taxon>Thermomonosporaceae</taxon>
        <taxon>Actinoallomurus</taxon>
    </lineage>
</organism>
<accession>A0ABP8UUX1</accession>
<dbReference type="Proteomes" id="UP001501442">
    <property type="component" value="Unassembled WGS sequence"/>
</dbReference>